<sequence length="495" mass="52612">MNGPSSKSIRRCLALALGLAACGGRTEEEARKAEITSVMARADEPLLRARPRLCEGKYARMAASVYDFYRGTVPLSLHDFRGNNFGFGASAFALAGPLVPALGDPHPENFGALLASDGTLALEPNDFDSAEFAPYLWDVRRLVAGMALAARLTNADDPAAQAATAAASRDVARAAAEGYADAIAALAKGGPRERITEGGGDPNLDDLFERSIEDRDARAELDELSALEGNVRRLRRGVLDPEEPTGVYLDVPPAAYDALSGAIERYRGTLVDPPPPAFFTLLDAARELGSGVASWARVRVILLVRGPTDDPGDDVVLELKELADSGLGGLYPPGVFYDGVAERVRLASRAAWARPDAEPLWGTTDWMGFVCQIKRESAGQKTLRTSRMREERGSPAALASLGRRLGGVVARAHAADPLGTSWAVADVAAVIGRDPAGFVAEQVEVGDRYAAQVVVDWGLFREALEARGPRLGIPMDPADTPPPDVRALYGDAYAP</sequence>
<organism evidence="1 2">
    <name type="scientific">Polyangium fumosum</name>
    <dbReference type="NCBI Taxonomy" id="889272"/>
    <lineage>
        <taxon>Bacteria</taxon>
        <taxon>Pseudomonadati</taxon>
        <taxon>Myxococcota</taxon>
        <taxon>Polyangia</taxon>
        <taxon>Polyangiales</taxon>
        <taxon>Polyangiaceae</taxon>
        <taxon>Polyangium</taxon>
    </lineage>
</organism>
<reference evidence="1 2" key="1">
    <citation type="submission" date="2019-04" db="EMBL/GenBank/DDBJ databases">
        <authorList>
            <person name="Li Y."/>
            <person name="Wang J."/>
        </authorList>
    </citation>
    <scope>NUCLEOTIDE SEQUENCE [LARGE SCALE GENOMIC DNA]</scope>
    <source>
        <strain evidence="1 2">DSM 14668</strain>
    </source>
</reference>
<proteinExistence type="predicted"/>
<gene>
    <name evidence="1" type="ORF">E8A74_28365</name>
</gene>
<dbReference type="PROSITE" id="PS51257">
    <property type="entry name" value="PROKAR_LIPOPROTEIN"/>
    <property type="match status" value="1"/>
</dbReference>
<dbReference type="RefSeq" id="WP_136932218.1">
    <property type="nucleotide sequence ID" value="NZ_SSMQ01000034.1"/>
</dbReference>
<dbReference type="OrthoDB" id="1491115at2"/>
<protein>
    <submittedName>
        <fullName evidence="1">DUF2252 domain-containing protein</fullName>
    </submittedName>
</protein>
<keyword evidence="2" id="KW-1185">Reference proteome</keyword>
<name>A0A4U1J584_9BACT</name>
<dbReference type="Proteomes" id="UP000309215">
    <property type="component" value="Unassembled WGS sequence"/>
</dbReference>
<accession>A0A4U1J584</accession>
<evidence type="ECO:0000313" key="2">
    <source>
        <dbReference type="Proteomes" id="UP000309215"/>
    </source>
</evidence>
<dbReference type="AlphaFoldDB" id="A0A4U1J584"/>
<dbReference type="PANTHER" id="PTHR39441">
    <property type="entry name" value="DUF2252 DOMAIN-CONTAINING PROTEIN"/>
    <property type="match status" value="1"/>
</dbReference>
<comment type="caution">
    <text evidence="1">The sequence shown here is derived from an EMBL/GenBank/DDBJ whole genome shotgun (WGS) entry which is preliminary data.</text>
</comment>
<dbReference type="InterPro" id="IPR018721">
    <property type="entry name" value="DUF2252"/>
</dbReference>
<dbReference type="Pfam" id="PF10009">
    <property type="entry name" value="DUF2252"/>
    <property type="match status" value="1"/>
</dbReference>
<dbReference type="PANTHER" id="PTHR39441:SF1">
    <property type="entry name" value="DUF2252 DOMAIN-CONTAINING PROTEIN"/>
    <property type="match status" value="1"/>
</dbReference>
<dbReference type="EMBL" id="SSMQ01000034">
    <property type="protein sequence ID" value="TKD02412.1"/>
    <property type="molecule type" value="Genomic_DNA"/>
</dbReference>
<evidence type="ECO:0000313" key="1">
    <source>
        <dbReference type="EMBL" id="TKD02412.1"/>
    </source>
</evidence>